<name>A0ABW2QRT3_9BURK</name>
<feature type="domain" description="HTH cro/C1-type" evidence="1">
    <location>
        <begin position="25"/>
        <end position="78"/>
    </location>
</feature>
<dbReference type="PROSITE" id="PS50943">
    <property type="entry name" value="HTH_CROC1"/>
    <property type="match status" value="1"/>
</dbReference>
<sequence length="108" mass="11773">MKHSPDPTMLPYEVEEGLTTLGDRVSAVRRTLGWTQEDLAAKAGVNKKTVLNVEHGRPSVGIGHLLNILWALDLIGELLPALAKLGKTDEAVSLLERALPKRIRGTRS</sequence>
<dbReference type="Proteomes" id="UP001596501">
    <property type="component" value="Unassembled WGS sequence"/>
</dbReference>
<comment type="caution">
    <text evidence="2">The sequence shown here is derived from an EMBL/GenBank/DDBJ whole genome shotgun (WGS) entry which is preliminary data.</text>
</comment>
<keyword evidence="3" id="KW-1185">Reference proteome</keyword>
<dbReference type="Gene3D" id="1.10.260.40">
    <property type="entry name" value="lambda repressor-like DNA-binding domains"/>
    <property type="match status" value="1"/>
</dbReference>
<gene>
    <name evidence="2" type="ORF">ACFQPB_23275</name>
</gene>
<dbReference type="CDD" id="cd00093">
    <property type="entry name" value="HTH_XRE"/>
    <property type="match status" value="1"/>
</dbReference>
<protein>
    <submittedName>
        <fullName evidence="2">Multiprotein-bridging factor 1 family protein</fullName>
    </submittedName>
</protein>
<dbReference type="SMART" id="SM00530">
    <property type="entry name" value="HTH_XRE"/>
    <property type="match status" value="1"/>
</dbReference>
<dbReference type="Pfam" id="PF01381">
    <property type="entry name" value="HTH_3"/>
    <property type="match status" value="1"/>
</dbReference>
<dbReference type="InterPro" id="IPR001387">
    <property type="entry name" value="Cro/C1-type_HTH"/>
</dbReference>
<organism evidence="2 3">
    <name type="scientific">Hydrogenophaga atypica</name>
    <dbReference type="NCBI Taxonomy" id="249409"/>
    <lineage>
        <taxon>Bacteria</taxon>
        <taxon>Pseudomonadati</taxon>
        <taxon>Pseudomonadota</taxon>
        <taxon>Betaproteobacteria</taxon>
        <taxon>Burkholderiales</taxon>
        <taxon>Comamonadaceae</taxon>
        <taxon>Hydrogenophaga</taxon>
    </lineage>
</organism>
<evidence type="ECO:0000259" key="1">
    <source>
        <dbReference type="PROSITE" id="PS50943"/>
    </source>
</evidence>
<accession>A0ABW2QRT3</accession>
<evidence type="ECO:0000313" key="2">
    <source>
        <dbReference type="EMBL" id="MFC7411781.1"/>
    </source>
</evidence>
<dbReference type="RefSeq" id="WP_382228655.1">
    <property type="nucleotide sequence ID" value="NZ_JBHTCA010000049.1"/>
</dbReference>
<reference evidence="3" key="1">
    <citation type="journal article" date="2019" name="Int. J. Syst. Evol. Microbiol.">
        <title>The Global Catalogue of Microorganisms (GCM) 10K type strain sequencing project: providing services to taxonomists for standard genome sequencing and annotation.</title>
        <authorList>
            <consortium name="The Broad Institute Genomics Platform"/>
            <consortium name="The Broad Institute Genome Sequencing Center for Infectious Disease"/>
            <person name="Wu L."/>
            <person name="Ma J."/>
        </authorList>
    </citation>
    <scope>NUCLEOTIDE SEQUENCE [LARGE SCALE GENOMIC DNA]</scope>
    <source>
        <strain evidence="3">CGMCC 1.12371</strain>
    </source>
</reference>
<dbReference type="EMBL" id="JBHTCA010000049">
    <property type="protein sequence ID" value="MFC7411781.1"/>
    <property type="molecule type" value="Genomic_DNA"/>
</dbReference>
<evidence type="ECO:0000313" key="3">
    <source>
        <dbReference type="Proteomes" id="UP001596501"/>
    </source>
</evidence>
<dbReference type="SUPFAM" id="SSF47413">
    <property type="entry name" value="lambda repressor-like DNA-binding domains"/>
    <property type="match status" value="1"/>
</dbReference>
<proteinExistence type="predicted"/>
<dbReference type="InterPro" id="IPR010982">
    <property type="entry name" value="Lambda_DNA-bd_dom_sf"/>
</dbReference>